<feature type="domain" description="NB-ARC" evidence="6">
    <location>
        <begin position="169"/>
        <end position="329"/>
    </location>
</feature>
<dbReference type="Proteomes" id="UP001415857">
    <property type="component" value="Unassembled WGS sequence"/>
</dbReference>
<feature type="compositionally biased region" description="Acidic residues" evidence="5">
    <location>
        <begin position="1031"/>
        <end position="1041"/>
    </location>
</feature>
<evidence type="ECO:0000259" key="6">
    <source>
        <dbReference type="Pfam" id="PF00931"/>
    </source>
</evidence>
<dbReference type="InterPro" id="IPR032675">
    <property type="entry name" value="LRR_dom_sf"/>
</dbReference>
<proteinExistence type="inferred from homology"/>
<keyword evidence="9" id="KW-1185">Reference proteome</keyword>
<keyword evidence="4" id="KW-0175">Coiled coil</keyword>
<dbReference type="GO" id="GO:0006952">
    <property type="term" value="P:defense response"/>
    <property type="evidence" value="ECO:0007669"/>
    <property type="project" value="UniProtKB-KW"/>
</dbReference>
<keyword evidence="3" id="KW-0547">Nucleotide-binding</keyword>
<dbReference type="FunFam" id="1.10.8.430:FF:000003">
    <property type="entry name" value="Probable disease resistance protein At5g66910"/>
    <property type="match status" value="1"/>
</dbReference>
<dbReference type="InterPro" id="IPR050905">
    <property type="entry name" value="Plant_NBS-LRR"/>
</dbReference>
<dbReference type="FunFam" id="3.40.50.300:FF:001091">
    <property type="entry name" value="Probable disease resistance protein At1g61300"/>
    <property type="match status" value="1"/>
</dbReference>
<dbReference type="InterPro" id="IPR027417">
    <property type="entry name" value="P-loop_NTPase"/>
</dbReference>
<dbReference type="GO" id="GO:0005524">
    <property type="term" value="F:ATP binding"/>
    <property type="evidence" value="ECO:0007669"/>
    <property type="project" value="UniProtKB-KW"/>
</dbReference>
<dbReference type="GO" id="GO:0043531">
    <property type="term" value="F:ADP binding"/>
    <property type="evidence" value="ECO:0007669"/>
    <property type="project" value="InterPro"/>
</dbReference>
<evidence type="ECO:0000259" key="7">
    <source>
        <dbReference type="Pfam" id="PF23247"/>
    </source>
</evidence>
<evidence type="ECO:0000256" key="4">
    <source>
        <dbReference type="SAM" id="Coils"/>
    </source>
</evidence>
<dbReference type="InterPro" id="IPR042197">
    <property type="entry name" value="Apaf_helical"/>
</dbReference>
<feature type="region of interest" description="Disordered" evidence="5">
    <location>
        <begin position="1014"/>
        <end position="1041"/>
    </location>
</feature>
<sequence length="1041" mass="118490">MDEIPSGSGKRKRGMEFVKSTAVKIGKSVVNSFAGKMGENVVNVVSPILQEHCGYVTDYRSNMKTLKTEVDGLVIVQNEAQHSVDEARNNGQVIAPGLDSLLTKADRTKEDVKKMFEEEARLNNLTFPDPVSCYNLGKDAKTKTQHVIALRTEIASLNLADFESRMLIMEEIMAALKDDDINAIGICGLGGVGKTTMVQKIRKRAKVEKLFDEIVMVVVSQNQDVKKIQKEIGEKLGLTLKEEEDLAERADTLRARLLDGRRVLIILDDVWERLDLKETGIPFGGVYKGCKVMLTSRSIDVCTMTGTHSNFTIGVLSEQEAWNLFKEKAGISIDSPHDLNQIAKEVVKECGGLPIAIVTVGSALKGKDEPVWRNALGELKKANPENIEGMEKYVYQSIKLSYDFLGSEAKSFLLLCCLFEEDADIWFTQLVRYGMGLCLFRGIDSLADARDRVYALMVKLKGFYLLLDSSRTECVKVHDVVRDVIRFIATQGKEVFMFGDGRELREWLIENTNKQHPPLSLISSKDSTKLVLLQLGTHWGERPQAPDDLFEGMEELRVLNLWRVVFLPSPPRSLSLLTKLQTLYLCDCHLKNVSAIGELETLVILSFGRSYLEELPREIGNLTRLRMLDLTQCKLQRISPGVISSLKRLEELYVISSFNSLQWVVEEGGKGENMVNLTELLSLSNLTHLETFLPYAKFPRGINHFKNLERFWILIKDGEKRNWSPKEGYRNKLELHLDTEIPIDGWINVLLKKTETLRLTWKGAKNVLNDLITPESLVKLKSLCLYDCEGLEYLIDAVDFIPDNIFPNLESLKIDCVDNLKMICHGELPARSFSELRRLDLRNLRELMHLWKDPTEVVSLRNLRHVEVEGCHKLENLFSQSTASGLEQLEVLQIKYCDMIEEIIAMEKGECGETITKKIIFPKLSELRLVNLPNLIGFCKKMDEIEFPQLRTLLLENLPKLRSFCPNILASEGNHDSATQHLFNEKKLEVNQEIEQEEHLVKAWEVEQEIEQEEHLDKELEVNQEIGYEEHLDDNDDDHEN</sequence>
<comment type="caution">
    <text evidence="8">The sequence shown here is derived from an EMBL/GenBank/DDBJ whole genome shotgun (WGS) entry which is preliminary data.</text>
</comment>
<dbReference type="AlphaFoldDB" id="A0AAP0RIX9"/>
<dbReference type="SUPFAM" id="SSF52540">
    <property type="entry name" value="P-loop containing nucleoside triphosphate hydrolases"/>
    <property type="match status" value="1"/>
</dbReference>
<dbReference type="Gene3D" id="1.10.8.430">
    <property type="entry name" value="Helical domain of apoptotic protease-activating factors"/>
    <property type="match status" value="1"/>
</dbReference>
<feature type="coiled-coil region" evidence="4">
    <location>
        <begin position="987"/>
        <end position="1014"/>
    </location>
</feature>
<evidence type="ECO:0000256" key="2">
    <source>
        <dbReference type="ARBA" id="ARBA00022821"/>
    </source>
</evidence>
<keyword evidence="3" id="KW-0067">ATP-binding</keyword>
<feature type="domain" description="Disease resistance protein At4g27190-like leucine-rich repeats" evidence="7">
    <location>
        <begin position="764"/>
        <end position="898"/>
    </location>
</feature>
<evidence type="ECO:0000256" key="1">
    <source>
        <dbReference type="ARBA" id="ARBA00008894"/>
    </source>
</evidence>
<dbReference type="SUPFAM" id="SSF52058">
    <property type="entry name" value="L domain-like"/>
    <property type="match status" value="1"/>
</dbReference>
<dbReference type="Gene3D" id="3.40.50.300">
    <property type="entry name" value="P-loop containing nucleotide triphosphate hydrolases"/>
    <property type="match status" value="1"/>
</dbReference>
<dbReference type="InterPro" id="IPR057135">
    <property type="entry name" value="At4g27190-like_LRR"/>
</dbReference>
<keyword evidence="2" id="KW-0611">Plant defense</keyword>
<dbReference type="EMBL" id="JBBPBK010000009">
    <property type="protein sequence ID" value="KAK9277948.1"/>
    <property type="molecule type" value="Genomic_DNA"/>
</dbReference>
<accession>A0AAP0RIX9</accession>
<evidence type="ECO:0008006" key="10">
    <source>
        <dbReference type="Google" id="ProtNLM"/>
    </source>
</evidence>
<dbReference type="PRINTS" id="PR00364">
    <property type="entry name" value="DISEASERSIST"/>
</dbReference>
<dbReference type="Pfam" id="PF00931">
    <property type="entry name" value="NB-ARC"/>
    <property type="match status" value="1"/>
</dbReference>
<evidence type="ECO:0000313" key="9">
    <source>
        <dbReference type="Proteomes" id="UP001415857"/>
    </source>
</evidence>
<dbReference type="PANTHER" id="PTHR33463">
    <property type="entry name" value="NB-ARC DOMAIN-CONTAINING PROTEIN-RELATED"/>
    <property type="match status" value="1"/>
</dbReference>
<organism evidence="8 9">
    <name type="scientific">Liquidambar formosana</name>
    <name type="common">Formosan gum</name>
    <dbReference type="NCBI Taxonomy" id="63359"/>
    <lineage>
        <taxon>Eukaryota</taxon>
        <taxon>Viridiplantae</taxon>
        <taxon>Streptophyta</taxon>
        <taxon>Embryophyta</taxon>
        <taxon>Tracheophyta</taxon>
        <taxon>Spermatophyta</taxon>
        <taxon>Magnoliopsida</taxon>
        <taxon>eudicotyledons</taxon>
        <taxon>Gunneridae</taxon>
        <taxon>Pentapetalae</taxon>
        <taxon>Saxifragales</taxon>
        <taxon>Altingiaceae</taxon>
        <taxon>Liquidambar</taxon>
    </lineage>
</organism>
<gene>
    <name evidence="8" type="ORF">L1049_027505</name>
</gene>
<protein>
    <recommendedName>
        <fullName evidence="10">AAA+ ATPase domain-containing protein</fullName>
    </recommendedName>
</protein>
<comment type="similarity">
    <text evidence="1">Belongs to the disease resistance NB-LRR family.</text>
</comment>
<evidence type="ECO:0000256" key="3">
    <source>
        <dbReference type="ARBA" id="ARBA00022840"/>
    </source>
</evidence>
<name>A0AAP0RIX9_LIQFO</name>
<dbReference type="Gene3D" id="3.80.10.10">
    <property type="entry name" value="Ribonuclease Inhibitor"/>
    <property type="match status" value="2"/>
</dbReference>
<dbReference type="PANTHER" id="PTHR33463:SF198">
    <property type="entry name" value="RPP4C3"/>
    <property type="match status" value="1"/>
</dbReference>
<dbReference type="InterPro" id="IPR002182">
    <property type="entry name" value="NB-ARC"/>
</dbReference>
<dbReference type="Pfam" id="PF23247">
    <property type="entry name" value="LRR_RPS2"/>
    <property type="match status" value="1"/>
</dbReference>
<evidence type="ECO:0000256" key="5">
    <source>
        <dbReference type="SAM" id="MobiDB-lite"/>
    </source>
</evidence>
<reference evidence="8 9" key="1">
    <citation type="journal article" date="2024" name="Plant J.">
        <title>Genome sequences and population genomics reveal climatic adaptation and genomic divergence between two closely related sweetgum species.</title>
        <authorList>
            <person name="Xu W.Q."/>
            <person name="Ren C.Q."/>
            <person name="Zhang X.Y."/>
            <person name="Comes H.P."/>
            <person name="Liu X.H."/>
            <person name="Li Y.G."/>
            <person name="Kettle C.J."/>
            <person name="Jalonen R."/>
            <person name="Gaisberger H."/>
            <person name="Ma Y.Z."/>
            <person name="Qiu Y.X."/>
        </authorList>
    </citation>
    <scope>NUCLEOTIDE SEQUENCE [LARGE SCALE GENOMIC DNA]</scope>
    <source>
        <strain evidence="8">Hangzhou</strain>
    </source>
</reference>
<evidence type="ECO:0000313" key="8">
    <source>
        <dbReference type="EMBL" id="KAK9277948.1"/>
    </source>
</evidence>